<evidence type="ECO:0000259" key="1">
    <source>
        <dbReference type="PROSITE" id="PS51725"/>
    </source>
</evidence>
<keyword evidence="2" id="KW-0503">Monooxygenase</keyword>
<dbReference type="Pfam" id="PF03992">
    <property type="entry name" value="ABM"/>
    <property type="match status" value="1"/>
</dbReference>
<dbReference type="Gene3D" id="3.30.70.100">
    <property type="match status" value="1"/>
</dbReference>
<keyword evidence="3" id="KW-1185">Reference proteome</keyword>
<accession>A0A1Y5T629</accession>
<dbReference type="OrthoDB" id="9797060at2"/>
<dbReference type="PANTHER" id="PTHR37811">
    <property type="entry name" value="BLL5343 PROTEIN"/>
    <property type="match status" value="1"/>
</dbReference>
<dbReference type="InterPro" id="IPR007138">
    <property type="entry name" value="ABM_dom"/>
</dbReference>
<dbReference type="RefSeq" id="WP_085893234.1">
    <property type="nucleotide sequence ID" value="NZ_FWFL01000008.1"/>
</dbReference>
<dbReference type="InterPro" id="IPR011008">
    <property type="entry name" value="Dimeric_a/b-barrel"/>
</dbReference>
<sequence length="121" mass="13782">MIAIIFEVIPAEGHKEQYLDIAAAMRPLVEQVEGFISVERFQSLTDPSKLLSLSFWEDEAAVERWRQLEAHRGAQAKGRNGVFSDYRLRVAHVIRDYGMFARDEAPQDSREAHGGLRLAKL</sequence>
<evidence type="ECO:0000313" key="3">
    <source>
        <dbReference type="Proteomes" id="UP000193827"/>
    </source>
</evidence>
<dbReference type="EMBL" id="FWFL01000008">
    <property type="protein sequence ID" value="SLN56153.1"/>
    <property type="molecule type" value="Genomic_DNA"/>
</dbReference>
<proteinExistence type="predicted"/>
<dbReference type="Proteomes" id="UP000193827">
    <property type="component" value="Unassembled WGS sequence"/>
</dbReference>
<dbReference type="SUPFAM" id="SSF54909">
    <property type="entry name" value="Dimeric alpha+beta barrel"/>
    <property type="match status" value="1"/>
</dbReference>
<dbReference type="PROSITE" id="PS51725">
    <property type="entry name" value="ABM"/>
    <property type="match status" value="1"/>
</dbReference>
<organism evidence="2 3">
    <name type="scientific">Roseovarius litorisediminis</name>
    <dbReference type="NCBI Taxonomy" id="1312363"/>
    <lineage>
        <taxon>Bacteria</taxon>
        <taxon>Pseudomonadati</taxon>
        <taxon>Pseudomonadota</taxon>
        <taxon>Alphaproteobacteria</taxon>
        <taxon>Rhodobacterales</taxon>
        <taxon>Roseobacteraceae</taxon>
        <taxon>Roseovarius</taxon>
    </lineage>
</organism>
<feature type="domain" description="ABM" evidence="1">
    <location>
        <begin position="2"/>
        <end position="94"/>
    </location>
</feature>
<dbReference type="PANTHER" id="PTHR37811:SF2">
    <property type="entry name" value="ABM DOMAIN-CONTAINING PROTEIN"/>
    <property type="match status" value="1"/>
</dbReference>
<evidence type="ECO:0000313" key="2">
    <source>
        <dbReference type="EMBL" id="SLN56153.1"/>
    </source>
</evidence>
<gene>
    <name evidence="2" type="ORF">PEL8287_03014</name>
</gene>
<dbReference type="InterPro" id="IPR052936">
    <property type="entry name" value="Jasmonate_Hydroxylase-like"/>
</dbReference>
<dbReference type="AlphaFoldDB" id="A0A1Y5T629"/>
<keyword evidence="2" id="KW-0560">Oxidoreductase</keyword>
<reference evidence="2 3" key="1">
    <citation type="submission" date="2017-03" db="EMBL/GenBank/DDBJ databases">
        <authorList>
            <person name="Afonso C.L."/>
            <person name="Miller P.J."/>
            <person name="Scott M.A."/>
            <person name="Spackman E."/>
            <person name="Goraichik I."/>
            <person name="Dimitrov K.M."/>
            <person name="Suarez D.L."/>
            <person name="Swayne D.E."/>
        </authorList>
    </citation>
    <scope>NUCLEOTIDE SEQUENCE [LARGE SCALE GENOMIC DNA]</scope>
    <source>
        <strain evidence="2 3">CECT 8287</strain>
    </source>
</reference>
<name>A0A1Y5T629_9RHOB</name>
<dbReference type="GO" id="GO:0004497">
    <property type="term" value="F:monooxygenase activity"/>
    <property type="evidence" value="ECO:0007669"/>
    <property type="project" value="UniProtKB-KW"/>
</dbReference>
<protein>
    <submittedName>
        <fullName evidence="2">Antibiotic biosynthesis monooxygenase</fullName>
    </submittedName>
</protein>